<accession>A0A9X2VHS6</accession>
<evidence type="ECO:0000256" key="2">
    <source>
        <dbReference type="SAM" id="Phobius"/>
    </source>
</evidence>
<keyword evidence="2" id="KW-0812">Transmembrane</keyword>
<dbReference type="Proteomes" id="UP001141259">
    <property type="component" value="Unassembled WGS sequence"/>
</dbReference>
<dbReference type="RefSeq" id="WP_259621820.1">
    <property type="nucleotide sequence ID" value="NZ_JANYMP010000002.1"/>
</dbReference>
<feature type="compositionally biased region" description="Basic and acidic residues" evidence="1">
    <location>
        <begin position="52"/>
        <end position="61"/>
    </location>
</feature>
<feature type="region of interest" description="Disordered" evidence="1">
    <location>
        <begin position="52"/>
        <end position="83"/>
    </location>
</feature>
<keyword evidence="2" id="KW-1133">Transmembrane helix</keyword>
<name>A0A9X2VHS6_9PSEU</name>
<evidence type="ECO:0000313" key="3">
    <source>
        <dbReference type="EMBL" id="MCS7476317.1"/>
    </source>
</evidence>
<proteinExistence type="predicted"/>
<reference evidence="3" key="1">
    <citation type="submission" date="2022-08" db="EMBL/GenBank/DDBJ databases">
        <authorList>
            <person name="Tistechok S."/>
            <person name="Samborskyy M."/>
            <person name="Roman I."/>
        </authorList>
    </citation>
    <scope>NUCLEOTIDE SEQUENCE</scope>
    <source>
        <strain evidence="3">DSM 103496</strain>
    </source>
</reference>
<sequence>MPEGIAQWWDGVELWLTQLPFVLQFPLMMGLMLPLCLFAARLIDRVVDRASARVTPHKDAEPPVGTLPTDVREPHTLHIGGGS</sequence>
<comment type="caution">
    <text evidence="3">The sequence shown here is derived from an EMBL/GenBank/DDBJ whole genome shotgun (WGS) entry which is preliminary data.</text>
</comment>
<evidence type="ECO:0000256" key="1">
    <source>
        <dbReference type="SAM" id="MobiDB-lite"/>
    </source>
</evidence>
<keyword evidence="2" id="KW-0472">Membrane</keyword>
<dbReference type="AlphaFoldDB" id="A0A9X2VHS6"/>
<organism evidence="3 4">
    <name type="scientific">Umezawaea endophytica</name>
    <dbReference type="NCBI Taxonomy" id="1654476"/>
    <lineage>
        <taxon>Bacteria</taxon>
        <taxon>Bacillati</taxon>
        <taxon>Actinomycetota</taxon>
        <taxon>Actinomycetes</taxon>
        <taxon>Pseudonocardiales</taxon>
        <taxon>Pseudonocardiaceae</taxon>
        <taxon>Umezawaea</taxon>
    </lineage>
</organism>
<evidence type="ECO:0000313" key="4">
    <source>
        <dbReference type="Proteomes" id="UP001141259"/>
    </source>
</evidence>
<keyword evidence="4" id="KW-1185">Reference proteome</keyword>
<protein>
    <submittedName>
        <fullName evidence="3">Uncharacterized protein</fullName>
    </submittedName>
</protein>
<gene>
    <name evidence="3" type="ORF">NZH93_05585</name>
</gene>
<feature type="transmembrane region" description="Helical" evidence="2">
    <location>
        <begin position="21"/>
        <end position="43"/>
    </location>
</feature>
<dbReference type="EMBL" id="JANYMP010000002">
    <property type="protein sequence ID" value="MCS7476317.1"/>
    <property type="molecule type" value="Genomic_DNA"/>
</dbReference>